<dbReference type="Proteomes" id="UP000801492">
    <property type="component" value="Unassembled WGS sequence"/>
</dbReference>
<dbReference type="InterPro" id="IPR002123">
    <property type="entry name" value="Plipid/glycerol_acylTrfase"/>
</dbReference>
<evidence type="ECO:0000256" key="4">
    <source>
        <dbReference type="SAM" id="Phobius"/>
    </source>
</evidence>
<evidence type="ECO:0000313" key="6">
    <source>
        <dbReference type="EMBL" id="KAF2884109.1"/>
    </source>
</evidence>
<accession>A0A8K0CBA8</accession>
<protein>
    <recommendedName>
        <fullName evidence="5">Phospholipid/glycerol acyltransferase domain-containing protein</fullName>
    </recommendedName>
</protein>
<comment type="similarity">
    <text evidence="1">Belongs to the 1-acyl-sn-glycerol-3-phosphate acyltransferase family.</text>
</comment>
<dbReference type="EMBL" id="VTPC01090222">
    <property type="protein sequence ID" value="KAF2884109.1"/>
    <property type="molecule type" value="Genomic_DNA"/>
</dbReference>
<name>A0A8K0CBA8_IGNLU</name>
<keyword evidence="3" id="KW-0012">Acyltransferase</keyword>
<sequence length="291" mass="33641">MGDDITECLEEKTLIIANHQSTADVPLLMAVFNTKKAVLSNIMWIMDRLFKYTNFGIVSVIHQDFFIMAGKKSREQSLQDLIKHLLKSYIPRDRKWMVLFPEGGFLRKRKAVSQRFAAKNNLPVLNNVSLPRVGALQAIMHTVGPQGVANNNLNPVDDNIKKNKLGWILDITIAYPKGEPLDLPAIILGHKSPCKTTLFYRLYRCSEVPQETEALTQWLYKRFEEKEKILDSFYKTGNIPVEQYSSNPIPPHVIAQDCLRFLILHVFFITSTYVHLQMFMAAYEYYNYLMY</sequence>
<dbReference type="SUPFAM" id="SSF69593">
    <property type="entry name" value="Glycerol-3-phosphate (1)-acyltransferase"/>
    <property type="match status" value="1"/>
</dbReference>
<organism evidence="6 7">
    <name type="scientific">Ignelater luminosus</name>
    <name type="common">Cucubano</name>
    <name type="synonym">Pyrophorus luminosus</name>
    <dbReference type="NCBI Taxonomy" id="2038154"/>
    <lineage>
        <taxon>Eukaryota</taxon>
        <taxon>Metazoa</taxon>
        <taxon>Ecdysozoa</taxon>
        <taxon>Arthropoda</taxon>
        <taxon>Hexapoda</taxon>
        <taxon>Insecta</taxon>
        <taxon>Pterygota</taxon>
        <taxon>Neoptera</taxon>
        <taxon>Endopterygota</taxon>
        <taxon>Coleoptera</taxon>
        <taxon>Polyphaga</taxon>
        <taxon>Elateriformia</taxon>
        <taxon>Elateroidea</taxon>
        <taxon>Elateridae</taxon>
        <taxon>Agrypninae</taxon>
        <taxon>Pyrophorini</taxon>
        <taxon>Ignelater</taxon>
    </lineage>
</organism>
<proteinExistence type="inferred from homology"/>
<evidence type="ECO:0000256" key="2">
    <source>
        <dbReference type="ARBA" id="ARBA00022679"/>
    </source>
</evidence>
<keyword evidence="4" id="KW-0812">Transmembrane</keyword>
<keyword evidence="7" id="KW-1185">Reference proteome</keyword>
<dbReference type="SMART" id="SM00563">
    <property type="entry name" value="PlsC"/>
    <property type="match status" value="1"/>
</dbReference>
<keyword evidence="4" id="KW-1133">Transmembrane helix</keyword>
<dbReference type="AlphaFoldDB" id="A0A8K0CBA8"/>
<reference evidence="6" key="1">
    <citation type="submission" date="2019-08" db="EMBL/GenBank/DDBJ databases">
        <title>The genome of the North American firefly Photinus pyralis.</title>
        <authorList>
            <consortium name="Photinus pyralis genome working group"/>
            <person name="Fallon T.R."/>
            <person name="Sander Lower S.E."/>
            <person name="Weng J.-K."/>
        </authorList>
    </citation>
    <scope>NUCLEOTIDE SEQUENCE</scope>
    <source>
        <strain evidence="6">TRF0915ILg1</strain>
        <tissue evidence="6">Whole body</tissue>
    </source>
</reference>
<keyword evidence="2" id="KW-0808">Transferase</keyword>
<dbReference type="Pfam" id="PF16076">
    <property type="entry name" value="Acyltransf_C"/>
    <property type="match status" value="1"/>
</dbReference>
<gene>
    <name evidence="6" type="ORF">ILUMI_22077</name>
</gene>
<evidence type="ECO:0000256" key="3">
    <source>
        <dbReference type="ARBA" id="ARBA00023315"/>
    </source>
</evidence>
<dbReference type="GO" id="GO:0016746">
    <property type="term" value="F:acyltransferase activity"/>
    <property type="evidence" value="ECO:0007669"/>
    <property type="project" value="UniProtKB-KW"/>
</dbReference>
<feature type="domain" description="Phospholipid/glycerol acyltransferase" evidence="5">
    <location>
        <begin position="13"/>
        <end position="129"/>
    </location>
</feature>
<dbReference type="OrthoDB" id="5920068at2759"/>
<dbReference type="GO" id="GO:0036149">
    <property type="term" value="P:phosphatidylinositol acyl-chain remodeling"/>
    <property type="evidence" value="ECO:0007669"/>
    <property type="project" value="TreeGrafter"/>
</dbReference>
<dbReference type="CDD" id="cd07990">
    <property type="entry name" value="LPLAT_LCLAT1-like"/>
    <property type="match status" value="1"/>
</dbReference>
<evidence type="ECO:0000256" key="1">
    <source>
        <dbReference type="ARBA" id="ARBA00008655"/>
    </source>
</evidence>
<dbReference type="PANTHER" id="PTHR10983:SF2">
    <property type="entry name" value="ACYL-COA:LYSOPHOSPHATIDYLGLYCEROL ACYLTRANSFERASE 1"/>
    <property type="match status" value="1"/>
</dbReference>
<dbReference type="PANTHER" id="PTHR10983">
    <property type="entry name" value="1-ACYLGLYCEROL-3-PHOSPHATE ACYLTRANSFERASE-RELATED"/>
    <property type="match status" value="1"/>
</dbReference>
<dbReference type="Pfam" id="PF01553">
    <property type="entry name" value="Acyltransferase"/>
    <property type="match status" value="1"/>
</dbReference>
<keyword evidence="4" id="KW-0472">Membrane</keyword>
<dbReference type="GO" id="GO:0005783">
    <property type="term" value="C:endoplasmic reticulum"/>
    <property type="evidence" value="ECO:0007669"/>
    <property type="project" value="TreeGrafter"/>
</dbReference>
<dbReference type="InterPro" id="IPR032098">
    <property type="entry name" value="Acyltransf_C"/>
</dbReference>
<feature type="transmembrane region" description="Helical" evidence="4">
    <location>
        <begin position="261"/>
        <end position="283"/>
    </location>
</feature>
<evidence type="ECO:0000313" key="7">
    <source>
        <dbReference type="Proteomes" id="UP000801492"/>
    </source>
</evidence>
<comment type="caution">
    <text evidence="6">The sequence shown here is derived from an EMBL/GenBank/DDBJ whole genome shotgun (WGS) entry which is preliminary data.</text>
</comment>
<evidence type="ECO:0000259" key="5">
    <source>
        <dbReference type="SMART" id="SM00563"/>
    </source>
</evidence>